<dbReference type="Gene3D" id="3.40.1310.20">
    <property type="match status" value="1"/>
</dbReference>
<evidence type="ECO:0000256" key="7">
    <source>
        <dbReference type="ARBA" id="ARBA00022759"/>
    </source>
</evidence>
<evidence type="ECO:0000259" key="12">
    <source>
        <dbReference type="PROSITE" id="PS52020"/>
    </source>
</evidence>
<reference evidence="13 14" key="1">
    <citation type="submission" date="2022-05" db="EMBL/GenBank/DDBJ databases">
        <authorList>
            <consortium name="Genoscope - CEA"/>
            <person name="William W."/>
        </authorList>
    </citation>
    <scope>NUCLEOTIDE SEQUENCE [LARGE SCALE GENOMIC DNA]</scope>
</reference>
<keyword evidence="14" id="KW-1185">Reference proteome</keyword>
<evidence type="ECO:0000256" key="2">
    <source>
        <dbReference type="ARBA" id="ARBA00022695"/>
    </source>
</evidence>
<dbReference type="Gene3D" id="3.40.50.300">
    <property type="entry name" value="P-loop containing nucleotide triphosphate hydrolases"/>
    <property type="match status" value="1"/>
</dbReference>
<keyword evidence="2" id="KW-0548">Nucleotidyltransferase</keyword>
<feature type="domain" description="CRESS-DNA virus Rep endonuclease" evidence="12">
    <location>
        <begin position="4"/>
        <end position="120"/>
    </location>
</feature>
<evidence type="ECO:0000256" key="11">
    <source>
        <dbReference type="SAM" id="MobiDB-lite"/>
    </source>
</evidence>
<dbReference type="InterPro" id="IPR049912">
    <property type="entry name" value="CRESS_DNA_REP"/>
</dbReference>
<evidence type="ECO:0000256" key="1">
    <source>
        <dbReference type="ARBA" id="ARBA00022679"/>
    </source>
</evidence>
<evidence type="ECO:0000256" key="9">
    <source>
        <dbReference type="ARBA" id="ARBA00023124"/>
    </source>
</evidence>
<keyword evidence="8" id="KW-0378">Hydrolase</keyword>
<keyword evidence="6" id="KW-0547">Nucleotide-binding</keyword>
<gene>
    <name evidence="13" type="ORF">PLOB_00030516</name>
</gene>
<evidence type="ECO:0000256" key="3">
    <source>
        <dbReference type="ARBA" id="ARBA00022705"/>
    </source>
</evidence>
<keyword evidence="4" id="KW-0540">Nuclease</keyword>
<keyword evidence="5" id="KW-0479">Metal-binding</keyword>
<protein>
    <recommendedName>
        <fullName evidence="12">CRESS-DNA virus Rep endonuclease domain-containing protein</fullName>
    </recommendedName>
</protein>
<name>A0ABN8NW15_9CNID</name>
<keyword evidence="9" id="KW-0190">Covalent protein-DNA linkage</keyword>
<feature type="non-terminal residue" evidence="13">
    <location>
        <position position="1"/>
    </location>
</feature>
<evidence type="ECO:0000256" key="6">
    <source>
        <dbReference type="ARBA" id="ARBA00022741"/>
    </source>
</evidence>
<comment type="caution">
    <text evidence="13">The sequence shown here is derived from an EMBL/GenBank/DDBJ whole genome shotgun (WGS) entry which is preliminary data.</text>
</comment>
<feature type="region of interest" description="Disordered" evidence="11">
    <location>
        <begin position="115"/>
        <end position="153"/>
    </location>
</feature>
<keyword evidence="3" id="KW-0235">DNA replication</keyword>
<dbReference type="PROSITE" id="PS52020">
    <property type="entry name" value="CRESS_DNA_REP"/>
    <property type="match status" value="1"/>
</dbReference>
<dbReference type="EMBL" id="CALNXK010000039">
    <property type="protein sequence ID" value="CAH3124315.1"/>
    <property type="molecule type" value="Genomic_DNA"/>
</dbReference>
<accession>A0ABN8NW15</accession>
<dbReference type="InterPro" id="IPR027417">
    <property type="entry name" value="P-loop_NTPase"/>
</dbReference>
<organism evidence="13 14">
    <name type="scientific">Porites lobata</name>
    <dbReference type="NCBI Taxonomy" id="104759"/>
    <lineage>
        <taxon>Eukaryota</taxon>
        <taxon>Metazoa</taxon>
        <taxon>Cnidaria</taxon>
        <taxon>Anthozoa</taxon>
        <taxon>Hexacorallia</taxon>
        <taxon>Scleractinia</taxon>
        <taxon>Fungiina</taxon>
        <taxon>Poritidae</taxon>
        <taxon>Porites</taxon>
    </lineage>
</organism>
<evidence type="ECO:0000256" key="4">
    <source>
        <dbReference type="ARBA" id="ARBA00022722"/>
    </source>
</evidence>
<keyword evidence="10" id="KW-0238">DNA-binding</keyword>
<sequence length="417" mass="48402">LGSRQVRSIYLITYSRANEEIVPNRESFVQLVLDSFDNADPLTRCEILQWVCSQERHRDGAIHYQMAVKLNARRRWLKIRNYLDERHGVKVNFSARHSNYYSAWQYTTKEDESYLQSDNHPDLTNTPAPNTSRATETHTRLANGRRKRKKSSQSLSVYDVSQIAVKNGIKTRLELLFIANRGSRVVDEAIFVGWELENAESTLQRSKMTRIEILYSKLEGECEPGCDGQWLQMAKEVLERNSIVRDDFAEAVRILLDKGRGKYRNLYLKGPCNCAKTFLLNPLNTIYKTFSNPASTTFAWVGAEQSEVVFLNDFRWSAQIIPWHDFLMLLEGQSVHLPAPKTHYRQDILFQGDTPIFCTSKDELSYVRGGVVDDRETQMMKVRWRVFNLFHQIPEEQQKSVPPCGKCFSRLIFPQDD</sequence>
<evidence type="ECO:0000256" key="8">
    <source>
        <dbReference type="ARBA" id="ARBA00022801"/>
    </source>
</evidence>
<keyword evidence="7" id="KW-0255">Endonuclease</keyword>
<evidence type="ECO:0000256" key="10">
    <source>
        <dbReference type="ARBA" id="ARBA00023125"/>
    </source>
</evidence>
<dbReference type="Proteomes" id="UP001159405">
    <property type="component" value="Unassembled WGS sequence"/>
</dbReference>
<evidence type="ECO:0000256" key="5">
    <source>
        <dbReference type="ARBA" id="ARBA00022723"/>
    </source>
</evidence>
<evidence type="ECO:0000313" key="14">
    <source>
        <dbReference type="Proteomes" id="UP001159405"/>
    </source>
</evidence>
<keyword evidence="1" id="KW-0808">Transferase</keyword>
<proteinExistence type="predicted"/>
<feature type="compositionally biased region" description="Polar residues" evidence="11">
    <location>
        <begin position="115"/>
        <end position="134"/>
    </location>
</feature>
<evidence type="ECO:0000313" key="13">
    <source>
        <dbReference type="EMBL" id="CAH3124315.1"/>
    </source>
</evidence>